<reference evidence="2" key="2">
    <citation type="submission" date="2024-10" db="UniProtKB">
        <authorList>
            <consortium name="EnsemblProtists"/>
        </authorList>
    </citation>
    <scope>IDENTIFICATION</scope>
</reference>
<dbReference type="InterPro" id="IPR012340">
    <property type="entry name" value="NA-bd_OB-fold"/>
</dbReference>
<dbReference type="GO" id="GO:0005737">
    <property type="term" value="C:cytoplasm"/>
    <property type="evidence" value="ECO:0007669"/>
    <property type="project" value="InterPro"/>
</dbReference>
<dbReference type="HOGENOM" id="CLU_2872330_0_0_1"/>
<evidence type="ECO:0000259" key="1">
    <source>
        <dbReference type="Pfam" id="PF09285"/>
    </source>
</evidence>
<feature type="domain" description="Elongation factor P C-terminal" evidence="1">
    <location>
        <begin position="27"/>
        <end position="57"/>
    </location>
</feature>
<proteinExistence type="predicted"/>
<dbReference type="Pfam" id="PF09285">
    <property type="entry name" value="Elong-fact-P_C"/>
    <property type="match status" value="1"/>
</dbReference>
<name>A0A0D3KWC3_EMIH1</name>
<protein>
    <recommendedName>
        <fullName evidence="1">Elongation factor P C-terminal domain-containing protein</fullName>
    </recommendedName>
</protein>
<dbReference type="SUPFAM" id="SSF50249">
    <property type="entry name" value="Nucleic acid-binding proteins"/>
    <property type="match status" value="1"/>
</dbReference>
<dbReference type="EnsemblProtists" id="EOD40058">
    <property type="protein sequence ID" value="EOD40058"/>
    <property type="gene ID" value="EMIHUDRAFT_260299"/>
</dbReference>
<dbReference type="Gene3D" id="2.40.50.140">
    <property type="entry name" value="Nucleic acid-binding proteins"/>
    <property type="match status" value="1"/>
</dbReference>
<dbReference type="GeneID" id="17285330"/>
<keyword evidence="3" id="KW-1185">Reference proteome</keyword>
<organism evidence="2 3">
    <name type="scientific">Emiliania huxleyi (strain CCMP1516)</name>
    <dbReference type="NCBI Taxonomy" id="280463"/>
    <lineage>
        <taxon>Eukaryota</taxon>
        <taxon>Haptista</taxon>
        <taxon>Haptophyta</taxon>
        <taxon>Prymnesiophyceae</taxon>
        <taxon>Isochrysidales</taxon>
        <taxon>Noelaerhabdaceae</taxon>
        <taxon>Emiliania</taxon>
    </lineage>
</organism>
<dbReference type="KEGG" id="ehx:EMIHUDRAFT_260299"/>
<evidence type="ECO:0000313" key="2">
    <source>
        <dbReference type="EnsemblProtists" id="EOD40058"/>
    </source>
</evidence>
<dbReference type="GO" id="GO:0043043">
    <property type="term" value="P:peptide biosynthetic process"/>
    <property type="evidence" value="ECO:0007669"/>
    <property type="project" value="InterPro"/>
</dbReference>
<dbReference type="Proteomes" id="UP000013827">
    <property type="component" value="Unassembled WGS sequence"/>
</dbReference>
<evidence type="ECO:0000313" key="3">
    <source>
        <dbReference type="Proteomes" id="UP000013827"/>
    </source>
</evidence>
<dbReference type="PaxDb" id="2903-EOD40058"/>
<accession>A0A0D3KWC3</accession>
<dbReference type="InterPro" id="IPR015365">
    <property type="entry name" value="Elong-fact-P_C"/>
</dbReference>
<dbReference type="RefSeq" id="XP_005792487.1">
    <property type="nucleotide sequence ID" value="XM_005792430.1"/>
</dbReference>
<dbReference type="AlphaFoldDB" id="A0A0D3KWC3"/>
<sequence length="64" mass="6757">MASQHASDALAGVPLLFTLPPRAAYEVLSNGEALRVPHFVTVGDRILVNTEDGTYYGKAGPDEG</sequence>
<reference evidence="3" key="1">
    <citation type="journal article" date="2013" name="Nature">
        <title>Pan genome of the phytoplankton Emiliania underpins its global distribution.</title>
        <authorList>
            <person name="Read B.A."/>
            <person name="Kegel J."/>
            <person name="Klute M.J."/>
            <person name="Kuo A."/>
            <person name="Lefebvre S.C."/>
            <person name="Maumus F."/>
            <person name="Mayer C."/>
            <person name="Miller J."/>
            <person name="Monier A."/>
            <person name="Salamov A."/>
            <person name="Young J."/>
            <person name="Aguilar M."/>
            <person name="Claverie J.M."/>
            <person name="Frickenhaus S."/>
            <person name="Gonzalez K."/>
            <person name="Herman E.K."/>
            <person name="Lin Y.C."/>
            <person name="Napier J."/>
            <person name="Ogata H."/>
            <person name="Sarno A.F."/>
            <person name="Shmutz J."/>
            <person name="Schroeder D."/>
            <person name="de Vargas C."/>
            <person name="Verret F."/>
            <person name="von Dassow P."/>
            <person name="Valentin K."/>
            <person name="Van de Peer Y."/>
            <person name="Wheeler G."/>
            <person name="Dacks J.B."/>
            <person name="Delwiche C.F."/>
            <person name="Dyhrman S.T."/>
            <person name="Glockner G."/>
            <person name="John U."/>
            <person name="Richards T."/>
            <person name="Worden A.Z."/>
            <person name="Zhang X."/>
            <person name="Grigoriev I.V."/>
            <person name="Allen A.E."/>
            <person name="Bidle K."/>
            <person name="Borodovsky M."/>
            <person name="Bowler C."/>
            <person name="Brownlee C."/>
            <person name="Cock J.M."/>
            <person name="Elias M."/>
            <person name="Gladyshev V.N."/>
            <person name="Groth M."/>
            <person name="Guda C."/>
            <person name="Hadaegh A."/>
            <person name="Iglesias-Rodriguez M.D."/>
            <person name="Jenkins J."/>
            <person name="Jones B.M."/>
            <person name="Lawson T."/>
            <person name="Leese F."/>
            <person name="Lindquist E."/>
            <person name="Lobanov A."/>
            <person name="Lomsadze A."/>
            <person name="Malik S.B."/>
            <person name="Marsh M.E."/>
            <person name="Mackinder L."/>
            <person name="Mock T."/>
            <person name="Mueller-Roeber B."/>
            <person name="Pagarete A."/>
            <person name="Parker M."/>
            <person name="Probert I."/>
            <person name="Quesneville H."/>
            <person name="Raines C."/>
            <person name="Rensing S.A."/>
            <person name="Riano-Pachon D.M."/>
            <person name="Richier S."/>
            <person name="Rokitta S."/>
            <person name="Shiraiwa Y."/>
            <person name="Soanes D.M."/>
            <person name="van der Giezen M."/>
            <person name="Wahlund T.M."/>
            <person name="Williams B."/>
            <person name="Wilson W."/>
            <person name="Wolfe G."/>
            <person name="Wurch L.L."/>
        </authorList>
    </citation>
    <scope>NUCLEOTIDE SEQUENCE</scope>
</reference>